<name>A0ABT2RYK3_9FIRM</name>
<dbReference type="InterPro" id="IPR000683">
    <property type="entry name" value="Gfo/Idh/MocA-like_OxRdtase_N"/>
</dbReference>
<dbReference type="SUPFAM" id="SSF51735">
    <property type="entry name" value="NAD(P)-binding Rossmann-fold domains"/>
    <property type="match status" value="1"/>
</dbReference>
<proteinExistence type="inferred from homology"/>
<evidence type="ECO:0000313" key="5">
    <source>
        <dbReference type="EMBL" id="MCU6697297.1"/>
    </source>
</evidence>
<dbReference type="Proteomes" id="UP001652461">
    <property type="component" value="Unassembled WGS sequence"/>
</dbReference>
<dbReference type="InterPro" id="IPR055170">
    <property type="entry name" value="GFO_IDH_MocA-like_dom"/>
</dbReference>
<dbReference type="InterPro" id="IPR050984">
    <property type="entry name" value="Gfo/Idh/MocA_domain"/>
</dbReference>
<evidence type="ECO:0000256" key="1">
    <source>
        <dbReference type="ARBA" id="ARBA00010928"/>
    </source>
</evidence>
<comment type="caution">
    <text evidence="5">The sequence shown here is derived from an EMBL/GenBank/DDBJ whole genome shotgun (WGS) entry which is preliminary data.</text>
</comment>
<evidence type="ECO:0000256" key="2">
    <source>
        <dbReference type="ARBA" id="ARBA00023002"/>
    </source>
</evidence>
<evidence type="ECO:0000259" key="3">
    <source>
        <dbReference type="Pfam" id="PF01408"/>
    </source>
</evidence>
<comment type="similarity">
    <text evidence="1">Belongs to the Gfo/Idh/MocA family.</text>
</comment>
<protein>
    <submittedName>
        <fullName evidence="5">Gfo/Idh/MocA family oxidoreductase</fullName>
    </submittedName>
</protein>
<dbReference type="InterPro" id="IPR036291">
    <property type="entry name" value="NAD(P)-bd_dom_sf"/>
</dbReference>
<evidence type="ECO:0000259" key="4">
    <source>
        <dbReference type="Pfam" id="PF22725"/>
    </source>
</evidence>
<sequence length="318" mass="35782">MKPLRIGILSTASIVPRFVGAAGTMTDCKITALASRNLFRAREKAALWNIPLTFGSYEDLIASDAVDIVYIATINSEHARYARLALEAGKHVLCEKPFALRPSEIRDIFALAREKELFVMEMQKCVFLPVMQELKKRIQAGEFGPITMADFSSSFEASYNGWMYDPTKGGGPLYGNASYSLQLMQYLFDSFVTEQTGLCTRGDSPVENQFAAVMRMENGLIFTNKTSTLSETVHTGWLYGEKGSIELPDYWKARRAILHFPGQEPVMLNYPCDFELRYELEHALACIRQGLTESPIMTEEMSVRAMKTLAALHNSWNH</sequence>
<dbReference type="EMBL" id="JAOQKC010000012">
    <property type="protein sequence ID" value="MCU6697297.1"/>
    <property type="molecule type" value="Genomic_DNA"/>
</dbReference>
<gene>
    <name evidence="5" type="ORF">OCV63_10355</name>
</gene>
<dbReference type="PANTHER" id="PTHR22604:SF105">
    <property type="entry name" value="TRANS-1,2-DIHYDROBENZENE-1,2-DIOL DEHYDROGENASE"/>
    <property type="match status" value="1"/>
</dbReference>
<dbReference type="RefSeq" id="WP_262670796.1">
    <property type="nucleotide sequence ID" value="NZ_JAOQKC010000012.1"/>
</dbReference>
<dbReference type="Gene3D" id="3.40.50.720">
    <property type="entry name" value="NAD(P)-binding Rossmann-like Domain"/>
    <property type="match status" value="1"/>
</dbReference>
<reference evidence="5 6" key="1">
    <citation type="journal article" date="2021" name="ISME Commun">
        <title>Automated analysis of genomic sequences facilitates high-throughput and comprehensive description of bacteria.</title>
        <authorList>
            <person name="Hitch T.C.A."/>
        </authorList>
    </citation>
    <scope>NUCLEOTIDE SEQUENCE [LARGE SCALE GENOMIC DNA]</scope>
    <source>
        <strain evidence="5 6">Sanger_04</strain>
    </source>
</reference>
<dbReference type="SUPFAM" id="SSF55347">
    <property type="entry name" value="Glyceraldehyde-3-phosphate dehydrogenase-like, C-terminal domain"/>
    <property type="match status" value="1"/>
</dbReference>
<dbReference type="Pfam" id="PF22725">
    <property type="entry name" value="GFO_IDH_MocA_C3"/>
    <property type="match status" value="1"/>
</dbReference>
<keyword evidence="2" id="KW-0560">Oxidoreductase</keyword>
<dbReference type="PANTHER" id="PTHR22604">
    <property type="entry name" value="OXIDOREDUCTASES"/>
    <property type="match status" value="1"/>
</dbReference>
<feature type="domain" description="Gfo/Idh/MocA-like oxidoreductase N-terminal" evidence="3">
    <location>
        <begin position="23"/>
        <end position="120"/>
    </location>
</feature>
<organism evidence="5 6">
    <name type="scientific">Laedolimicola ammoniilytica</name>
    <dbReference type="NCBI Taxonomy" id="2981771"/>
    <lineage>
        <taxon>Bacteria</taxon>
        <taxon>Bacillati</taxon>
        <taxon>Bacillota</taxon>
        <taxon>Clostridia</taxon>
        <taxon>Lachnospirales</taxon>
        <taxon>Lachnospiraceae</taxon>
        <taxon>Laedolimicola</taxon>
    </lineage>
</organism>
<evidence type="ECO:0000313" key="6">
    <source>
        <dbReference type="Proteomes" id="UP001652461"/>
    </source>
</evidence>
<keyword evidence="6" id="KW-1185">Reference proteome</keyword>
<feature type="domain" description="GFO/IDH/MocA-like oxidoreductase" evidence="4">
    <location>
        <begin position="131"/>
        <end position="246"/>
    </location>
</feature>
<dbReference type="Pfam" id="PF01408">
    <property type="entry name" value="GFO_IDH_MocA"/>
    <property type="match status" value="1"/>
</dbReference>
<accession>A0ABT2RYK3</accession>
<dbReference type="Gene3D" id="3.30.360.10">
    <property type="entry name" value="Dihydrodipicolinate Reductase, domain 2"/>
    <property type="match status" value="1"/>
</dbReference>